<evidence type="ECO:0000313" key="2">
    <source>
        <dbReference type="EMBL" id="ODS24377.1"/>
    </source>
</evidence>
<dbReference type="InterPro" id="IPR009875">
    <property type="entry name" value="PilZ_domain"/>
</dbReference>
<dbReference type="STRING" id="62101.AB835_04235"/>
<dbReference type="AlphaFoldDB" id="A0A1D2QS21"/>
<comment type="caution">
    <text evidence="2">The sequence shown here is derived from an EMBL/GenBank/DDBJ whole genome shotgun (WGS) entry which is preliminary data.</text>
</comment>
<dbReference type="Gene3D" id="2.40.10.220">
    <property type="entry name" value="predicted glycosyltransferase like domains"/>
    <property type="match status" value="1"/>
</dbReference>
<accession>A0A1D2QS21</accession>
<dbReference type="EMBL" id="MDLC01000010">
    <property type="protein sequence ID" value="ODS24377.1"/>
    <property type="molecule type" value="Genomic_DNA"/>
</dbReference>
<organism evidence="2 3">
    <name type="scientific">Candidatus Endobugula sertula</name>
    <name type="common">Bugula neritina bacterial symbiont</name>
    <dbReference type="NCBI Taxonomy" id="62101"/>
    <lineage>
        <taxon>Bacteria</taxon>
        <taxon>Pseudomonadati</taxon>
        <taxon>Pseudomonadota</taxon>
        <taxon>Gammaproteobacteria</taxon>
        <taxon>Cellvibrionales</taxon>
        <taxon>Cellvibrionaceae</taxon>
        <taxon>Candidatus Endobugula</taxon>
    </lineage>
</organism>
<proteinExistence type="predicted"/>
<dbReference type="GO" id="GO:0035438">
    <property type="term" value="F:cyclic-di-GMP binding"/>
    <property type="evidence" value="ECO:0007669"/>
    <property type="project" value="InterPro"/>
</dbReference>
<evidence type="ECO:0000313" key="3">
    <source>
        <dbReference type="Proteomes" id="UP000242502"/>
    </source>
</evidence>
<feature type="domain" description="PilZ" evidence="1">
    <location>
        <begin position="105"/>
        <end position="178"/>
    </location>
</feature>
<reference evidence="2 3" key="1">
    <citation type="journal article" date="2016" name="Appl. Environ. Microbiol.">
        <title>Lack of Overt Genome Reduction in the Bryostatin-Producing Bryozoan Symbiont "Candidatus Endobugula sertula".</title>
        <authorList>
            <person name="Miller I.J."/>
            <person name="Vanee N."/>
            <person name="Fong S.S."/>
            <person name="Lim-Fong G.E."/>
            <person name="Kwan J.C."/>
        </authorList>
    </citation>
    <scope>NUCLEOTIDE SEQUENCE [LARGE SCALE GENOMIC DNA]</scope>
    <source>
        <strain evidence="2">AB1-4</strain>
    </source>
</reference>
<dbReference type="Pfam" id="PF07238">
    <property type="entry name" value="PilZ"/>
    <property type="match status" value="1"/>
</dbReference>
<gene>
    <name evidence="2" type="ORF">AB835_04235</name>
</gene>
<sequence length="195" mass="22151">MKSDTNNRRRFFRIVDSMGVAYRVLTDDECSLEEVRQDIEFINANNLMDNYNVLIQEALDGLQTRDPQAATAIGQLNQKVDAMLMMLELDSLMVQQVPQRIAQASISASGIAFPVDEELVSETKLSLDLILKPSSQHINAIGKVVSCESLNESLQYYLRVEFIEMSNKDREILIQHIVQRQGALLRTLKSEMDDE</sequence>
<dbReference type="Proteomes" id="UP000242502">
    <property type="component" value="Unassembled WGS sequence"/>
</dbReference>
<evidence type="ECO:0000259" key="1">
    <source>
        <dbReference type="Pfam" id="PF07238"/>
    </source>
</evidence>
<protein>
    <recommendedName>
        <fullName evidence="1">PilZ domain-containing protein</fullName>
    </recommendedName>
</protein>
<name>A0A1D2QS21_9GAMM</name>